<evidence type="ECO:0008006" key="3">
    <source>
        <dbReference type="Google" id="ProtNLM"/>
    </source>
</evidence>
<dbReference type="AlphaFoldDB" id="M5RQD1"/>
<dbReference type="EMBL" id="ANOG01000232">
    <property type="protein sequence ID" value="EMI21548.1"/>
    <property type="molecule type" value="Genomic_DNA"/>
</dbReference>
<dbReference type="PATRIC" id="fig|1265738.3.peg.1515"/>
<protein>
    <recommendedName>
        <fullName evidence="3">Methyltransferase type 11</fullName>
    </recommendedName>
</protein>
<reference evidence="1 2" key="1">
    <citation type="journal article" date="2013" name="Mar. Genomics">
        <title>Expression of sulfatases in Rhodopirellula baltica and the diversity of sulfatases in the genus Rhodopirellula.</title>
        <authorList>
            <person name="Wegner C.E."/>
            <person name="Richter-Heitmann T."/>
            <person name="Klindworth A."/>
            <person name="Klockow C."/>
            <person name="Richter M."/>
            <person name="Achstetter T."/>
            <person name="Glockner F.O."/>
            <person name="Harder J."/>
        </authorList>
    </citation>
    <scope>NUCLEOTIDE SEQUENCE [LARGE SCALE GENOMIC DNA]</scope>
    <source>
        <strain evidence="1 2">SM1</strain>
    </source>
</reference>
<comment type="caution">
    <text evidence="1">The sequence shown here is derived from an EMBL/GenBank/DDBJ whole genome shotgun (WGS) entry which is preliminary data.</text>
</comment>
<sequence>MNYYAAVREAIEKHSPGESILDVGCGGTDTVMAGSFDRRYAVNQTPIPDWPCDAELIIGTWPEVELPESRFDVVTCCQVIEHLPDEAIPAFVAKLEAVAETLIVSVPFMWPKGMCKYHRQDPVDEEKFRGWFSRQPGSISVIQDGRLCRLVAVLGLA</sequence>
<evidence type="ECO:0000313" key="2">
    <source>
        <dbReference type="Proteomes" id="UP000011991"/>
    </source>
</evidence>
<accession>M5RQD1</accession>
<dbReference type="Gene3D" id="3.40.50.150">
    <property type="entry name" value="Vaccinia Virus protein VP39"/>
    <property type="match status" value="1"/>
</dbReference>
<proteinExistence type="predicted"/>
<keyword evidence="2" id="KW-1185">Reference proteome</keyword>
<dbReference type="SUPFAM" id="SSF53335">
    <property type="entry name" value="S-adenosyl-L-methionine-dependent methyltransferases"/>
    <property type="match status" value="1"/>
</dbReference>
<dbReference type="InterPro" id="IPR029063">
    <property type="entry name" value="SAM-dependent_MTases_sf"/>
</dbReference>
<organism evidence="1 2">
    <name type="scientific">Rhodopirellula maiorica SM1</name>
    <dbReference type="NCBI Taxonomy" id="1265738"/>
    <lineage>
        <taxon>Bacteria</taxon>
        <taxon>Pseudomonadati</taxon>
        <taxon>Planctomycetota</taxon>
        <taxon>Planctomycetia</taxon>
        <taxon>Pirellulales</taxon>
        <taxon>Pirellulaceae</taxon>
        <taxon>Novipirellula</taxon>
    </lineage>
</organism>
<evidence type="ECO:0000313" key="1">
    <source>
        <dbReference type="EMBL" id="EMI21548.1"/>
    </source>
</evidence>
<gene>
    <name evidence="1" type="ORF">RMSM_01527</name>
</gene>
<dbReference type="Proteomes" id="UP000011991">
    <property type="component" value="Unassembled WGS sequence"/>
</dbReference>
<name>M5RQD1_9BACT</name>